<dbReference type="NCBIfam" id="NF002138">
    <property type="entry name" value="PRK00977.1-2"/>
    <property type="match status" value="1"/>
</dbReference>
<dbReference type="EC" id="3.1.11.6" evidence="6"/>
<protein>
    <recommendedName>
        <fullName evidence="6">Exodeoxyribonuclease 7 small subunit</fullName>
        <ecNumber evidence="6">3.1.11.6</ecNumber>
    </recommendedName>
    <alternativeName>
        <fullName evidence="6">Exodeoxyribonuclease VII small subunit</fullName>
        <shortName evidence="6">Exonuclease VII small subunit</shortName>
    </alternativeName>
</protein>
<dbReference type="GO" id="GO:0008855">
    <property type="term" value="F:exodeoxyribonuclease VII activity"/>
    <property type="evidence" value="ECO:0007669"/>
    <property type="project" value="UniProtKB-EC"/>
</dbReference>
<evidence type="ECO:0000256" key="5">
    <source>
        <dbReference type="ARBA" id="ARBA00022839"/>
    </source>
</evidence>
<evidence type="ECO:0000256" key="4">
    <source>
        <dbReference type="ARBA" id="ARBA00022801"/>
    </source>
</evidence>
<dbReference type="NCBIfam" id="TIGR01280">
    <property type="entry name" value="xseB"/>
    <property type="match status" value="1"/>
</dbReference>
<keyword evidence="5 6" id="KW-0269">Exonuclease</keyword>
<evidence type="ECO:0000256" key="3">
    <source>
        <dbReference type="ARBA" id="ARBA00022722"/>
    </source>
</evidence>
<sequence length="78" mass="8455">MSEPQKKSFEAQLDELSQIVNELEQGNVPLETALAKFQSGIALSRSLEQTLTQAEQTLTKVVDEQGQVSDLPPDAGAK</sequence>
<dbReference type="PIRSF" id="PIRSF006488">
    <property type="entry name" value="Exonuc_VII_S"/>
    <property type="match status" value="1"/>
</dbReference>
<gene>
    <name evidence="6" type="primary">xseB</name>
    <name evidence="8" type="ORF">ACFQHW_10525</name>
</gene>
<keyword evidence="9" id="KW-1185">Reference proteome</keyword>
<keyword evidence="7" id="KW-0175">Coiled coil</keyword>
<comment type="catalytic activity">
    <reaction evidence="6">
        <text>Exonucleolytic cleavage in either 5'- to 3'- or 3'- to 5'-direction to yield nucleoside 5'-phosphates.</text>
        <dbReference type="EC" id="3.1.11.6"/>
    </reaction>
</comment>
<evidence type="ECO:0000256" key="6">
    <source>
        <dbReference type="HAMAP-Rule" id="MF_00337"/>
    </source>
</evidence>
<keyword evidence="4 6" id="KW-0378">Hydrolase</keyword>
<comment type="subcellular location">
    <subcellularLocation>
        <location evidence="6">Cytoplasm</location>
    </subcellularLocation>
</comment>
<proteinExistence type="inferred from homology"/>
<dbReference type="InterPro" id="IPR037004">
    <property type="entry name" value="Exonuc_VII_ssu_sf"/>
</dbReference>
<evidence type="ECO:0000256" key="2">
    <source>
        <dbReference type="ARBA" id="ARBA00022490"/>
    </source>
</evidence>
<dbReference type="PANTHER" id="PTHR34137">
    <property type="entry name" value="EXODEOXYRIBONUCLEASE 7 SMALL SUBUNIT"/>
    <property type="match status" value="1"/>
</dbReference>
<evidence type="ECO:0000313" key="8">
    <source>
        <dbReference type="EMBL" id="MFC6315997.1"/>
    </source>
</evidence>
<dbReference type="SUPFAM" id="SSF116842">
    <property type="entry name" value="XseB-like"/>
    <property type="match status" value="1"/>
</dbReference>
<comment type="caution">
    <text evidence="8">The sequence shown here is derived from an EMBL/GenBank/DDBJ whole genome shotgun (WGS) entry which is preliminary data.</text>
</comment>
<dbReference type="InterPro" id="IPR003761">
    <property type="entry name" value="Exonuc_VII_S"/>
</dbReference>
<feature type="coiled-coil region" evidence="7">
    <location>
        <begin position="6"/>
        <end position="64"/>
    </location>
</feature>
<evidence type="ECO:0000256" key="1">
    <source>
        <dbReference type="ARBA" id="ARBA00009998"/>
    </source>
</evidence>
<evidence type="ECO:0000256" key="7">
    <source>
        <dbReference type="SAM" id="Coils"/>
    </source>
</evidence>
<reference evidence="9" key="1">
    <citation type="journal article" date="2019" name="Int. J. Syst. Evol. Microbiol.">
        <title>The Global Catalogue of Microorganisms (GCM) 10K type strain sequencing project: providing services to taxonomists for standard genome sequencing and annotation.</title>
        <authorList>
            <consortium name="The Broad Institute Genomics Platform"/>
            <consortium name="The Broad Institute Genome Sequencing Center for Infectious Disease"/>
            <person name="Wu L."/>
            <person name="Ma J."/>
        </authorList>
    </citation>
    <scope>NUCLEOTIDE SEQUENCE [LARGE SCALE GENOMIC DNA]</scope>
    <source>
        <strain evidence="9">CCM 8897</strain>
    </source>
</reference>
<dbReference type="EMBL" id="JBHSSM010000023">
    <property type="protein sequence ID" value="MFC6315997.1"/>
    <property type="molecule type" value="Genomic_DNA"/>
</dbReference>
<dbReference type="RefSeq" id="WP_125601148.1">
    <property type="nucleotide sequence ID" value="NZ_JBHSSM010000023.1"/>
</dbReference>
<organism evidence="8 9">
    <name type="scientific">Lapidilactobacillus achengensis</name>
    <dbReference type="NCBI Taxonomy" id="2486000"/>
    <lineage>
        <taxon>Bacteria</taxon>
        <taxon>Bacillati</taxon>
        <taxon>Bacillota</taxon>
        <taxon>Bacilli</taxon>
        <taxon>Lactobacillales</taxon>
        <taxon>Lactobacillaceae</taxon>
        <taxon>Lapidilactobacillus</taxon>
    </lineage>
</organism>
<accession>A0ABW1USX3</accession>
<dbReference type="Pfam" id="PF02609">
    <property type="entry name" value="Exonuc_VII_S"/>
    <property type="match status" value="1"/>
</dbReference>
<name>A0ABW1USX3_9LACO</name>
<dbReference type="Gene3D" id="1.10.287.1040">
    <property type="entry name" value="Exonuclease VII, small subunit"/>
    <property type="match status" value="1"/>
</dbReference>
<comment type="subunit">
    <text evidence="6">Heterooligomer composed of large and small subunits.</text>
</comment>
<keyword evidence="2 6" id="KW-0963">Cytoplasm</keyword>
<keyword evidence="3 6" id="KW-0540">Nuclease</keyword>
<comment type="similarity">
    <text evidence="1 6">Belongs to the XseB family.</text>
</comment>
<dbReference type="PANTHER" id="PTHR34137:SF1">
    <property type="entry name" value="EXODEOXYRIBONUCLEASE 7 SMALL SUBUNIT"/>
    <property type="match status" value="1"/>
</dbReference>
<comment type="function">
    <text evidence="6">Bidirectionally degrades single-stranded DNA into large acid-insoluble oligonucleotides, which are then degraded further into small acid-soluble oligonucleotides.</text>
</comment>
<dbReference type="Proteomes" id="UP001596310">
    <property type="component" value="Unassembled WGS sequence"/>
</dbReference>
<dbReference type="HAMAP" id="MF_00337">
    <property type="entry name" value="Exonuc_7_S"/>
    <property type="match status" value="1"/>
</dbReference>
<evidence type="ECO:0000313" key="9">
    <source>
        <dbReference type="Proteomes" id="UP001596310"/>
    </source>
</evidence>